<organism evidence="3 4">
    <name type="scientific">Cloeon dipterum</name>
    <dbReference type="NCBI Taxonomy" id="197152"/>
    <lineage>
        <taxon>Eukaryota</taxon>
        <taxon>Metazoa</taxon>
        <taxon>Ecdysozoa</taxon>
        <taxon>Arthropoda</taxon>
        <taxon>Hexapoda</taxon>
        <taxon>Insecta</taxon>
        <taxon>Pterygota</taxon>
        <taxon>Palaeoptera</taxon>
        <taxon>Ephemeroptera</taxon>
        <taxon>Pisciforma</taxon>
        <taxon>Baetidae</taxon>
        <taxon>Cloeon</taxon>
    </lineage>
</organism>
<gene>
    <name evidence="3" type="ORF">CLODIP_2_CD13084</name>
</gene>
<comment type="caution">
    <text evidence="3">The sequence shown here is derived from an EMBL/GenBank/DDBJ whole genome shotgun (WGS) entry which is preliminary data.</text>
</comment>
<feature type="domain" description="PNT" evidence="2">
    <location>
        <begin position="348"/>
        <end position="464"/>
    </location>
</feature>
<dbReference type="Pfam" id="PF02198">
    <property type="entry name" value="SAM_PNT"/>
    <property type="match status" value="1"/>
</dbReference>
<evidence type="ECO:0000256" key="1">
    <source>
        <dbReference type="SAM" id="MobiDB-lite"/>
    </source>
</evidence>
<dbReference type="Gene3D" id="1.10.150.50">
    <property type="entry name" value="Transcription Factor, Ets-1"/>
    <property type="match status" value="1"/>
</dbReference>
<dbReference type="InterPro" id="IPR003118">
    <property type="entry name" value="Pointed_dom"/>
</dbReference>
<reference evidence="3 4" key="1">
    <citation type="submission" date="2020-04" db="EMBL/GenBank/DDBJ databases">
        <authorList>
            <person name="Alioto T."/>
            <person name="Alioto T."/>
            <person name="Gomez Garrido J."/>
        </authorList>
    </citation>
    <scope>NUCLEOTIDE SEQUENCE [LARGE SCALE GENOMIC DNA]</scope>
</reference>
<dbReference type="OrthoDB" id="5961210at2759"/>
<dbReference type="SUPFAM" id="SSF47769">
    <property type="entry name" value="SAM/Pointed domain"/>
    <property type="match status" value="1"/>
</dbReference>
<accession>A0A8S1D5E2</accession>
<name>A0A8S1D5E2_9INSE</name>
<dbReference type="AlphaFoldDB" id="A0A8S1D5E2"/>
<dbReference type="InterPro" id="IPR013761">
    <property type="entry name" value="SAM/pointed_sf"/>
</dbReference>
<sequence length="485" mass="53524">MAIKSQSETPLEPQNANVIRETTARAASLPDLWLGWLLSPFSSLETRSSTRLVAGQGAARNIRAIEQPEQPPAAPEVLPQQFANRSKLPPNNMPQVVPSVGYYSPNYMSLFADSFDLSLLPDDSAVPGSPEEADLMLCLAASGAISPPYEYQQQQQSPLSDLYKGGSGGCNLLKEEPLSPYNSSYSYADSICSSPGNSGAQRCPSPYSPSVASEASSTPKVEDSCANLRGLLQDPPQRTRDELTALLQAPLKRSAPVDPIFGAFEEGYKKRIKEEVPTFDDFYTIKEEMCQSEYKEKKSILDGLLDGKFKNNDASSNSTDQQFVGSPQPDLGCEVEQIAPVLSMALEQLKNDVDNTCSVLGISTEPSKWTMEDVKAWLLWTLRQYALPMISMEYFNMDGSIFVTLTEEDFQQRAPQVRKMLLFLVGERRRTCSWKCTRILTIKIVTLQCGSTLFAQLEIWKAASAERTLSPQNQWTTSSQPSSGE</sequence>
<keyword evidence="4" id="KW-1185">Reference proteome</keyword>
<dbReference type="PROSITE" id="PS51433">
    <property type="entry name" value="PNT"/>
    <property type="match status" value="1"/>
</dbReference>
<feature type="region of interest" description="Disordered" evidence="1">
    <location>
        <begin position="198"/>
        <end position="221"/>
    </location>
</feature>
<dbReference type="EMBL" id="CADEPI010000116">
    <property type="protein sequence ID" value="CAB3375659.1"/>
    <property type="molecule type" value="Genomic_DNA"/>
</dbReference>
<dbReference type="GO" id="GO:0043565">
    <property type="term" value="F:sequence-specific DNA binding"/>
    <property type="evidence" value="ECO:0007669"/>
    <property type="project" value="InterPro"/>
</dbReference>
<dbReference type="SMART" id="SM00251">
    <property type="entry name" value="SAM_PNT"/>
    <property type="match status" value="1"/>
</dbReference>
<protein>
    <recommendedName>
        <fullName evidence="2">PNT domain-containing protein</fullName>
    </recommendedName>
</protein>
<dbReference type="Proteomes" id="UP000494165">
    <property type="component" value="Unassembled WGS sequence"/>
</dbReference>
<feature type="compositionally biased region" description="Polar residues" evidence="1">
    <location>
        <begin position="208"/>
        <end position="219"/>
    </location>
</feature>
<evidence type="ECO:0000259" key="2">
    <source>
        <dbReference type="PROSITE" id="PS51433"/>
    </source>
</evidence>
<evidence type="ECO:0000313" key="3">
    <source>
        <dbReference type="EMBL" id="CAB3375659.1"/>
    </source>
</evidence>
<evidence type="ECO:0000313" key="4">
    <source>
        <dbReference type="Proteomes" id="UP000494165"/>
    </source>
</evidence>
<proteinExistence type="predicted"/>